<dbReference type="HOGENOM" id="CLU_1432622_0_0_10"/>
<feature type="signal peptide" evidence="1">
    <location>
        <begin position="1"/>
        <end position="28"/>
    </location>
</feature>
<evidence type="ECO:0000259" key="2">
    <source>
        <dbReference type="PROSITE" id="PS50022"/>
    </source>
</evidence>
<dbReference type="AlphaFoldDB" id="T2KPE6"/>
<dbReference type="STRING" id="1347342.BN863_26360"/>
<feature type="domain" description="F5/8 type C" evidence="2">
    <location>
        <begin position="32"/>
        <end position="187"/>
    </location>
</feature>
<organism evidence="3 4">
    <name type="scientific">Formosa agariphila (strain DSM 15362 / KCTC 12365 / LMG 23005 / KMM 3901 / M-2Alg 35-1)</name>
    <dbReference type="NCBI Taxonomy" id="1347342"/>
    <lineage>
        <taxon>Bacteria</taxon>
        <taxon>Pseudomonadati</taxon>
        <taxon>Bacteroidota</taxon>
        <taxon>Flavobacteriia</taxon>
        <taxon>Flavobacteriales</taxon>
        <taxon>Flavobacteriaceae</taxon>
        <taxon>Formosa</taxon>
    </lineage>
</organism>
<dbReference type="EMBL" id="HG315671">
    <property type="protein sequence ID" value="CDF80348.1"/>
    <property type="molecule type" value="Genomic_DNA"/>
</dbReference>
<dbReference type="PROSITE" id="PS51257">
    <property type="entry name" value="PROKAR_LIPOPROTEIN"/>
    <property type="match status" value="1"/>
</dbReference>
<reference evidence="3 4" key="1">
    <citation type="journal article" date="2013" name="Appl. Environ. Microbiol.">
        <title>The genome of the alga-associated marine flavobacterium Formosa agariphila KMM 3901T reveals a broad potential for degradation of algal polysaccharides.</title>
        <authorList>
            <person name="Mann A.J."/>
            <person name="Hahnke R.L."/>
            <person name="Huang S."/>
            <person name="Werner J."/>
            <person name="Xing P."/>
            <person name="Barbeyron T."/>
            <person name="Huettel B."/>
            <person name="Stueber K."/>
            <person name="Reinhardt R."/>
            <person name="Harder J."/>
            <person name="Gloeckner F.O."/>
            <person name="Amann R.I."/>
            <person name="Teeling H."/>
        </authorList>
    </citation>
    <scope>NUCLEOTIDE SEQUENCE [LARGE SCALE GENOMIC DNA]</scope>
    <source>
        <strain evidence="4">DSM 15362 / KCTC 12365 / LMG 23005 / KMM 3901</strain>
    </source>
</reference>
<protein>
    <submittedName>
        <fullName evidence="3">Carbohydrate binding module (CBM32)</fullName>
    </submittedName>
</protein>
<dbReference type="SUPFAM" id="SSF49785">
    <property type="entry name" value="Galactose-binding domain-like"/>
    <property type="match status" value="1"/>
</dbReference>
<keyword evidence="1" id="KW-0732">Signal</keyword>
<dbReference type="RefSeq" id="WP_038531433.1">
    <property type="nucleotide sequence ID" value="NZ_HG315671.1"/>
</dbReference>
<sequence>MNILTKYNKVTGLALLFAFSLITFISCDEDLVYPDQSKLPPATYDTSNWTISDYSSQEDQGGEGDTGRAADIIDGNTSTFWHTCWSGCTPVPPHFITVDMKKENEVHGFFLVQRQSLSRNLESIEIQVSQDGSTWSSAGTFNLEKIAAQQELVLSEPNSFRYYKMIVNSVFDGSDNAALAELVPYIAYN</sequence>
<evidence type="ECO:0000313" key="3">
    <source>
        <dbReference type="EMBL" id="CDF80348.1"/>
    </source>
</evidence>
<dbReference type="InterPro" id="IPR008979">
    <property type="entry name" value="Galactose-bd-like_sf"/>
</dbReference>
<evidence type="ECO:0000313" key="4">
    <source>
        <dbReference type="Proteomes" id="UP000016160"/>
    </source>
</evidence>
<dbReference type="Proteomes" id="UP000016160">
    <property type="component" value="Chromosome"/>
</dbReference>
<dbReference type="Pfam" id="PF00754">
    <property type="entry name" value="F5_F8_type_C"/>
    <property type="match status" value="1"/>
</dbReference>
<feature type="chain" id="PRO_5004591119" evidence="1">
    <location>
        <begin position="29"/>
        <end position="189"/>
    </location>
</feature>
<dbReference type="Gene3D" id="2.60.120.260">
    <property type="entry name" value="Galactose-binding domain-like"/>
    <property type="match status" value="1"/>
</dbReference>
<accession>T2KPE6</accession>
<gene>
    <name evidence="3" type="ORF">BN863_26360</name>
</gene>
<keyword evidence="4" id="KW-1185">Reference proteome</keyword>
<dbReference type="InterPro" id="IPR000421">
    <property type="entry name" value="FA58C"/>
</dbReference>
<dbReference type="eggNOG" id="COG4932">
    <property type="taxonomic scope" value="Bacteria"/>
</dbReference>
<dbReference type="PATRIC" id="fig|1347342.6.peg.2652"/>
<proteinExistence type="predicted"/>
<dbReference type="OrthoDB" id="1434826at2"/>
<name>T2KPE6_FORAG</name>
<dbReference type="PROSITE" id="PS50022">
    <property type="entry name" value="FA58C_3"/>
    <property type="match status" value="1"/>
</dbReference>
<evidence type="ECO:0000256" key="1">
    <source>
        <dbReference type="SAM" id="SignalP"/>
    </source>
</evidence>